<dbReference type="InterPro" id="IPR001647">
    <property type="entry name" value="HTH_TetR"/>
</dbReference>
<evidence type="ECO:0000313" key="7">
    <source>
        <dbReference type="Proteomes" id="UP001277761"/>
    </source>
</evidence>
<evidence type="ECO:0000256" key="1">
    <source>
        <dbReference type="ARBA" id="ARBA00023015"/>
    </source>
</evidence>
<reference evidence="6 7" key="1">
    <citation type="submission" date="2023-11" db="EMBL/GenBank/DDBJ databases">
        <authorList>
            <person name="Xu M."/>
            <person name="Jiang T."/>
        </authorList>
    </citation>
    <scope>NUCLEOTIDE SEQUENCE [LARGE SCALE GENOMIC DNA]</scope>
    <source>
        <strain evidence="6 7">SD</strain>
    </source>
</reference>
<gene>
    <name evidence="6" type="ORF">SK069_08425</name>
</gene>
<keyword evidence="2 4" id="KW-0238">DNA-binding</keyword>
<evidence type="ECO:0000259" key="5">
    <source>
        <dbReference type="PROSITE" id="PS50977"/>
    </source>
</evidence>
<organism evidence="6 7">
    <name type="scientific">Patulibacter brassicae</name>
    <dbReference type="NCBI Taxonomy" id="1705717"/>
    <lineage>
        <taxon>Bacteria</taxon>
        <taxon>Bacillati</taxon>
        <taxon>Actinomycetota</taxon>
        <taxon>Thermoleophilia</taxon>
        <taxon>Solirubrobacterales</taxon>
        <taxon>Patulibacteraceae</taxon>
        <taxon>Patulibacter</taxon>
    </lineage>
</organism>
<comment type="caution">
    <text evidence="6">The sequence shown here is derived from an EMBL/GenBank/DDBJ whole genome shotgun (WGS) entry which is preliminary data.</text>
</comment>
<keyword evidence="3" id="KW-0804">Transcription</keyword>
<dbReference type="Gene3D" id="1.10.10.60">
    <property type="entry name" value="Homeodomain-like"/>
    <property type="match status" value="1"/>
</dbReference>
<dbReference type="PANTHER" id="PTHR30055:SF234">
    <property type="entry name" value="HTH-TYPE TRANSCRIPTIONAL REGULATOR BETI"/>
    <property type="match status" value="1"/>
</dbReference>
<protein>
    <submittedName>
        <fullName evidence="6">TetR/AcrR family transcriptional regulator</fullName>
    </submittedName>
</protein>
<dbReference type="Proteomes" id="UP001277761">
    <property type="component" value="Unassembled WGS sequence"/>
</dbReference>
<name>A0ABU4VIK5_9ACTN</name>
<dbReference type="InterPro" id="IPR009057">
    <property type="entry name" value="Homeodomain-like_sf"/>
</dbReference>
<dbReference type="SUPFAM" id="SSF46689">
    <property type="entry name" value="Homeodomain-like"/>
    <property type="match status" value="1"/>
</dbReference>
<dbReference type="PROSITE" id="PS50977">
    <property type="entry name" value="HTH_TETR_2"/>
    <property type="match status" value="1"/>
</dbReference>
<dbReference type="PANTHER" id="PTHR30055">
    <property type="entry name" value="HTH-TYPE TRANSCRIPTIONAL REGULATOR RUTR"/>
    <property type="match status" value="1"/>
</dbReference>
<evidence type="ECO:0000256" key="4">
    <source>
        <dbReference type="PROSITE-ProRule" id="PRU00335"/>
    </source>
</evidence>
<dbReference type="Gene3D" id="1.10.357.10">
    <property type="entry name" value="Tetracycline Repressor, domain 2"/>
    <property type="match status" value="1"/>
</dbReference>
<keyword evidence="7" id="KW-1185">Reference proteome</keyword>
<dbReference type="RefSeq" id="WP_319953767.1">
    <property type="nucleotide sequence ID" value="NZ_JAXAVX010000003.1"/>
</dbReference>
<dbReference type="InterPro" id="IPR036271">
    <property type="entry name" value="Tet_transcr_reg_TetR-rel_C_sf"/>
</dbReference>
<dbReference type="Pfam" id="PF00440">
    <property type="entry name" value="TetR_N"/>
    <property type="match status" value="1"/>
</dbReference>
<dbReference type="EMBL" id="JAXAVX010000003">
    <property type="protein sequence ID" value="MDX8151613.1"/>
    <property type="molecule type" value="Genomic_DNA"/>
</dbReference>
<evidence type="ECO:0000256" key="3">
    <source>
        <dbReference type="ARBA" id="ARBA00023163"/>
    </source>
</evidence>
<proteinExistence type="predicted"/>
<evidence type="ECO:0000256" key="2">
    <source>
        <dbReference type="ARBA" id="ARBA00023125"/>
    </source>
</evidence>
<evidence type="ECO:0000313" key="6">
    <source>
        <dbReference type="EMBL" id="MDX8151613.1"/>
    </source>
</evidence>
<sequence>MPLVRTTSKAAEAKERGRAAFLDAAERLVGAGASYSEVAIGALAAEAGFSRASFYAYFSDKRALADGVVDRFGAELGERVDDWLGGIDTDPGATIADTAEVFERHRGAVLLAAEAASYDPEIRDRWRLLHARFEERIGGWIARHRPGIPEDAVRARAFALAWSTQSVLVEHLTRATTIDPQVVGAVSALWRGALAPGA</sequence>
<dbReference type="InterPro" id="IPR050109">
    <property type="entry name" value="HTH-type_TetR-like_transc_reg"/>
</dbReference>
<feature type="domain" description="HTH tetR-type" evidence="5">
    <location>
        <begin position="15"/>
        <end position="76"/>
    </location>
</feature>
<dbReference type="SUPFAM" id="SSF48498">
    <property type="entry name" value="Tetracyclin repressor-like, C-terminal domain"/>
    <property type="match status" value="1"/>
</dbReference>
<keyword evidence="1" id="KW-0805">Transcription regulation</keyword>
<feature type="DNA-binding region" description="H-T-H motif" evidence="4">
    <location>
        <begin position="39"/>
        <end position="58"/>
    </location>
</feature>
<accession>A0ABU4VIK5</accession>